<dbReference type="Proteomes" id="UP000199647">
    <property type="component" value="Unassembled WGS sequence"/>
</dbReference>
<keyword evidence="2" id="KW-1185">Reference proteome</keyword>
<keyword evidence="1" id="KW-0540">Nuclease</keyword>
<keyword evidence="1" id="KW-0378">Hydrolase</keyword>
<dbReference type="EMBL" id="FOFG01000014">
    <property type="protein sequence ID" value="SER27875.1"/>
    <property type="molecule type" value="Genomic_DNA"/>
</dbReference>
<dbReference type="Gene3D" id="3.90.75.20">
    <property type="match status" value="1"/>
</dbReference>
<organism evidence="1 2">
    <name type="scientific">Faunimonas pinastri</name>
    <dbReference type="NCBI Taxonomy" id="1855383"/>
    <lineage>
        <taxon>Bacteria</taxon>
        <taxon>Pseudomonadati</taxon>
        <taxon>Pseudomonadota</taxon>
        <taxon>Alphaproteobacteria</taxon>
        <taxon>Hyphomicrobiales</taxon>
        <taxon>Afifellaceae</taxon>
        <taxon>Faunimonas</taxon>
    </lineage>
</organism>
<dbReference type="STRING" id="1855383.SAMN05216548_11475"/>
<dbReference type="InterPro" id="IPR044925">
    <property type="entry name" value="His-Me_finger_sf"/>
</dbReference>
<accession>A0A1H9MWU0</accession>
<dbReference type="GO" id="GO:0004519">
    <property type="term" value="F:endonuclease activity"/>
    <property type="evidence" value="ECO:0007669"/>
    <property type="project" value="UniProtKB-KW"/>
</dbReference>
<dbReference type="SUPFAM" id="SSF54060">
    <property type="entry name" value="His-Me finger endonucleases"/>
    <property type="match status" value="1"/>
</dbReference>
<proteinExistence type="predicted"/>
<name>A0A1H9MWU0_9HYPH</name>
<keyword evidence="1" id="KW-0255">Endonuclease</keyword>
<evidence type="ECO:0000313" key="1">
    <source>
        <dbReference type="EMBL" id="SER27875.1"/>
    </source>
</evidence>
<dbReference type="AlphaFoldDB" id="A0A1H9MWU0"/>
<protein>
    <submittedName>
        <fullName evidence="1">HNH endonuclease</fullName>
    </submittedName>
</protein>
<gene>
    <name evidence="1" type="ORF">SAMN05216548_11475</name>
</gene>
<sequence>MTWSKDAWILRALRYRVYVAREDGSVWYRAPAPKSAIRTVLMEGKKWVYRRVKPSLHRKTERLYFTMTFDGISKSVLVNRVIGLALIPNPDNLPEVNHKSGDKTDNSVGNLEWASRSDQEKHAFAHGLKATRGTANGNSKLTPDDVIAIRQSDATVTDLAMKHGVSRGTISDIREERTWRHV</sequence>
<evidence type="ECO:0000313" key="2">
    <source>
        <dbReference type="Proteomes" id="UP000199647"/>
    </source>
</evidence>
<reference evidence="1 2" key="1">
    <citation type="submission" date="2016-10" db="EMBL/GenBank/DDBJ databases">
        <authorList>
            <person name="de Groot N.N."/>
        </authorList>
    </citation>
    <scope>NUCLEOTIDE SEQUENCE [LARGE SCALE GENOMIC DNA]</scope>
    <source>
        <strain evidence="1 2">A52C2</strain>
    </source>
</reference>